<dbReference type="RefSeq" id="WP_283427009.1">
    <property type="nucleotide sequence ID" value="NZ_FXTY01000006.1"/>
</dbReference>
<dbReference type="EMBL" id="FXTY01000006">
    <property type="protein sequence ID" value="SMP29183.1"/>
    <property type="molecule type" value="Genomic_DNA"/>
</dbReference>
<feature type="transmembrane region" description="Helical" evidence="1">
    <location>
        <begin position="118"/>
        <end position="137"/>
    </location>
</feature>
<dbReference type="PANTHER" id="PTHR34989:SF1">
    <property type="entry name" value="PROTEIN HDED"/>
    <property type="match status" value="1"/>
</dbReference>
<reference evidence="2 3" key="1">
    <citation type="submission" date="2017-05" db="EMBL/GenBank/DDBJ databases">
        <authorList>
            <person name="Varghese N."/>
            <person name="Submissions S."/>
        </authorList>
    </citation>
    <scope>NUCLEOTIDE SEQUENCE [LARGE SCALE GENOMIC DNA]</scope>
    <source>
        <strain evidence="2 3">DSM 29734</strain>
    </source>
</reference>
<feature type="transmembrane region" description="Helical" evidence="1">
    <location>
        <begin position="85"/>
        <end position="106"/>
    </location>
</feature>
<accession>A0ABY1PB12</accession>
<dbReference type="Pfam" id="PF03729">
    <property type="entry name" value="DUF308"/>
    <property type="match status" value="1"/>
</dbReference>
<name>A0ABY1PB12_9RHOB</name>
<gene>
    <name evidence="2" type="ORF">SAMN06265373_106163</name>
</gene>
<dbReference type="InterPro" id="IPR052712">
    <property type="entry name" value="Acid_resist_chaperone_HdeD"/>
</dbReference>
<dbReference type="Proteomes" id="UP001157961">
    <property type="component" value="Unassembled WGS sequence"/>
</dbReference>
<evidence type="ECO:0000313" key="3">
    <source>
        <dbReference type="Proteomes" id="UP001157961"/>
    </source>
</evidence>
<organism evidence="2 3">
    <name type="scientific">Shimia sagamensis</name>
    <dbReference type="NCBI Taxonomy" id="1566352"/>
    <lineage>
        <taxon>Bacteria</taxon>
        <taxon>Pseudomonadati</taxon>
        <taxon>Pseudomonadota</taxon>
        <taxon>Alphaproteobacteria</taxon>
        <taxon>Rhodobacterales</taxon>
        <taxon>Roseobacteraceae</taxon>
    </lineage>
</organism>
<evidence type="ECO:0000256" key="1">
    <source>
        <dbReference type="SAM" id="Phobius"/>
    </source>
</evidence>
<protein>
    <submittedName>
        <fullName evidence="2">Uncharacterized membrane protein HdeD, DUF308 family</fullName>
    </submittedName>
</protein>
<feature type="transmembrane region" description="Helical" evidence="1">
    <location>
        <begin position="61"/>
        <end position="79"/>
    </location>
</feature>
<dbReference type="InterPro" id="IPR005325">
    <property type="entry name" value="DUF308_memb"/>
</dbReference>
<proteinExistence type="predicted"/>
<feature type="transmembrane region" description="Helical" evidence="1">
    <location>
        <begin position="143"/>
        <end position="167"/>
    </location>
</feature>
<keyword evidence="1" id="KW-0812">Transmembrane</keyword>
<dbReference type="PANTHER" id="PTHR34989">
    <property type="entry name" value="PROTEIN HDED"/>
    <property type="match status" value="1"/>
</dbReference>
<feature type="transmembrane region" description="Helical" evidence="1">
    <location>
        <begin position="35"/>
        <end position="54"/>
    </location>
</feature>
<keyword evidence="3" id="KW-1185">Reference proteome</keyword>
<keyword evidence="1" id="KW-1133">Transmembrane helix</keyword>
<comment type="caution">
    <text evidence="2">The sequence shown here is derived from an EMBL/GenBank/DDBJ whole genome shotgun (WGS) entry which is preliminary data.</text>
</comment>
<keyword evidence="1" id="KW-0472">Membrane</keyword>
<sequence>MNNWIVMMIVGLLAVVLGVLALANPFAASMTATVFAGWSFLFLGAVQAFASFSAPSTGAKIAGVILGLLAMVIGVHIIAQPLQGLLSLTFAAGILFLVSGVFKGVFGFSNFEGSARWALLLSGLISVVLGLMVLNNFPQSAAVLLGVLLAIELLSNGISAIALAFAVRNLNNAEADQEEAA</sequence>
<evidence type="ECO:0000313" key="2">
    <source>
        <dbReference type="EMBL" id="SMP29183.1"/>
    </source>
</evidence>